<dbReference type="SUPFAM" id="SSF49562">
    <property type="entry name" value="C2 domain (Calcium/lipid-binding domain, CaLB)"/>
    <property type="match status" value="2"/>
</dbReference>
<dbReference type="InterPro" id="IPR045052">
    <property type="entry name" value="Copine"/>
</dbReference>
<dbReference type="PROSITE" id="PS50004">
    <property type="entry name" value="C2"/>
    <property type="match status" value="2"/>
</dbReference>
<dbReference type="Pfam" id="PF07002">
    <property type="entry name" value="Copine"/>
    <property type="match status" value="1"/>
</dbReference>
<evidence type="ECO:0000259" key="2">
    <source>
        <dbReference type="PROSITE" id="PS50004"/>
    </source>
</evidence>
<dbReference type="EMBL" id="MPUH01000125">
    <property type="protein sequence ID" value="OMJ89473.1"/>
    <property type="molecule type" value="Genomic_DNA"/>
</dbReference>
<reference evidence="3 4" key="1">
    <citation type="submission" date="2016-11" db="EMBL/GenBank/DDBJ databases">
        <title>The macronuclear genome of Stentor coeruleus: a giant cell with tiny introns.</title>
        <authorList>
            <person name="Slabodnick M."/>
            <person name="Ruby J.G."/>
            <person name="Reiff S.B."/>
            <person name="Swart E.C."/>
            <person name="Gosai S."/>
            <person name="Prabakaran S."/>
            <person name="Witkowska E."/>
            <person name="Larue G.E."/>
            <person name="Fisher S."/>
            <person name="Freeman R.M."/>
            <person name="Gunawardena J."/>
            <person name="Chu W."/>
            <person name="Stover N.A."/>
            <person name="Gregory B.D."/>
            <person name="Nowacki M."/>
            <person name="Derisi J."/>
            <person name="Roy S.W."/>
            <person name="Marshall W.F."/>
            <person name="Sood P."/>
        </authorList>
    </citation>
    <scope>NUCLEOTIDE SEQUENCE [LARGE SCALE GENOMIC DNA]</scope>
    <source>
        <strain evidence="3">WM001</strain>
    </source>
</reference>
<protein>
    <recommendedName>
        <fullName evidence="2">C2 domain-containing protein</fullName>
    </recommendedName>
</protein>
<dbReference type="InterPro" id="IPR000008">
    <property type="entry name" value="C2_dom"/>
</dbReference>
<evidence type="ECO:0000313" key="3">
    <source>
        <dbReference type="EMBL" id="OMJ89473.1"/>
    </source>
</evidence>
<dbReference type="OrthoDB" id="5973539at2759"/>
<gene>
    <name evidence="3" type="ORF">SteCoe_8374</name>
</gene>
<feature type="domain" description="C2" evidence="2">
    <location>
        <begin position="1"/>
        <end position="113"/>
    </location>
</feature>
<accession>A0A1R2CKC2</accession>
<comment type="caution">
    <text evidence="3">The sequence shown here is derived from an EMBL/GenBank/DDBJ whole genome shotgun (WGS) entry which is preliminary data.</text>
</comment>
<dbReference type="PANTHER" id="PTHR10857:SF106">
    <property type="entry name" value="C2 DOMAIN-CONTAINING PROTEIN"/>
    <property type="match status" value="1"/>
</dbReference>
<proteinExistence type="inferred from homology"/>
<sequence>MVERVYHPIRVELFISAKHLKNKDTFSKSDTFCVVSLQQGNSTYFEEVGRTEVQHDCLDPRWSKTIQVDYFFQQRQPITFTILDHDDSSPDKIGHVHTTLGELVGKGDSSLDISQGGTLHIHVEEVRSGSDSFRIRFRGIKLAKKDYFGLSDPYFIVSKSVAPGEWRQLYKSETIKETLDPIWESFELTEQELCNCDRNRLIKLECYDWDSIGSDEMIGIFEVPASSILVRGAKFEIFDPNNREHGGTIEITDATAKKNMTFIDYLRAGVQISMSVAIDFTASNEECTNPHSLHHIGGHEPNHYEKVIYEIAGILEGYDTDKYIPVYGFGGVPQGSHQANHCFALSFDESKPYALGARGVIDLYRNALNHITFSGPTVLAQILQKFIAAASSTPPQSVYHILLILTDGAINDMDHTVKEIVSASELPASIIIVGIGKAVFDNMEVLDGDHGTLTDIYGKKASRDIVQFVPLRKLTGPGQLAYEVLKEVPNQLVSYMKKNNYQPHAPGHSHH</sequence>
<dbReference type="PANTHER" id="PTHR10857">
    <property type="entry name" value="COPINE"/>
    <property type="match status" value="1"/>
</dbReference>
<dbReference type="AlphaFoldDB" id="A0A1R2CKC2"/>
<feature type="domain" description="C2" evidence="2">
    <location>
        <begin position="115"/>
        <end position="238"/>
    </location>
</feature>
<keyword evidence="4" id="KW-1185">Reference proteome</keyword>
<dbReference type="InterPro" id="IPR036465">
    <property type="entry name" value="vWFA_dom_sf"/>
</dbReference>
<dbReference type="GO" id="GO:0071277">
    <property type="term" value="P:cellular response to calcium ion"/>
    <property type="evidence" value="ECO:0007669"/>
    <property type="project" value="TreeGrafter"/>
</dbReference>
<dbReference type="InterPro" id="IPR037768">
    <property type="entry name" value="C2B_Copine"/>
</dbReference>
<name>A0A1R2CKC2_9CILI</name>
<dbReference type="CDD" id="cd04048">
    <property type="entry name" value="C2A_Copine"/>
    <property type="match status" value="1"/>
</dbReference>
<dbReference type="GO" id="GO:0005544">
    <property type="term" value="F:calcium-dependent phospholipid binding"/>
    <property type="evidence" value="ECO:0007669"/>
    <property type="project" value="InterPro"/>
</dbReference>
<dbReference type="Pfam" id="PF00168">
    <property type="entry name" value="C2"/>
    <property type="match status" value="2"/>
</dbReference>
<dbReference type="Proteomes" id="UP000187209">
    <property type="component" value="Unassembled WGS sequence"/>
</dbReference>
<organism evidence="3 4">
    <name type="scientific">Stentor coeruleus</name>
    <dbReference type="NCBI Taxonomy" id="5963"/>
    <lineage>
        <taxon>Eukaryota</taxon>
        <taxon>Sar</taxon>
        <taxon>Alveolata</taxon>
        <taxon>Ciliophora</taxon>
        <taxon>Postciliodesmatophora</taxon>
        <taxon>Heterotrichea</taxon>
        <taxon>Heterotrichida</taxon>
        <taxon>Stentoridae</taxon>
        <taxon>Stentor</taxon>
    </lineage>
</organism>
<evidence type="ECO:0000256" key="1">
    <source>
        <dbReference type="ARBA" id="ARBA00009048"/>
    </source>
</evidence>
<dbReference type="Gene3D" id="2.60.40.150">
    <property type="entry name" value="C2 domain"/>
    <property type="match status" value="2"/>
</dbReference>
<dbReference type="SUPFAM" id="SSF53300">
    <property type="entry name" value="vWA-like"/>
    <property type="match status" value="1"/>
</dbReference>
<dbReference type="CDD" id="cd04047">
    <property type="entry name" value="C2B_Copine"/>
    <property type="match status" value="1"/>
</dbReference>
<evidence type="ECO:0000313" key="4">
    <source>
        <dbReference type="Proteomes" id="UP000187209"/>
    </source>
</evidence>
<dbReference type="InterPro" id="IPR010734">
    <property type="entry name" value="Copine_C"/>
</dbReference>
<dbReference type="InterPro" id="IPR035892">
    <property type="entry name" value="C2_domain_sf"/>
</dbReference>
<dbReference type="SMART" id="SM00239">
    <property type="entry name" value="C2"/>
    <property type="match status" value="2"/>
</dbReference>
<comment type="similarity">
    <text evidence="1">Belongs to the copine family.</text>
</comment>
<dbReference type="GO" id="GO:0005886">
    <property type="term" value="C:plasma membrane"/>
    <property type="evidence" value="ECO:0007669"/>
    <property type="project" value="TreeGrafter"/>
</dbReference>